<reference evidence="23" key="1">
    <citation type="submission" date="2025-08" db="UniProtKB">
        <authorList>
            <consortium name="RefSeq"/>
        </authorList>
    </citation>
    <scope>IDENTIFICATION</scope>
</reference>
<keyword evidence="15" id="KW-0325">Glycoprotein</keyword>
<dbReference type="OrthoDB" id="3222at2759"/>
<dbReference type="GO" id="GO:0042995">
    <property type="term" value="C:cell projection"/>
    <property type="evidence" value="ECO:0007669"/>
    <property type="project" value="UniProtKB-SubCell"/>
</dbReference>
<evidence type="ECO:0000256" key="17">
    <source>
        <dbReference type="ARBA" id="ARBA00023288"/>
    </source>
</evidence>
<evidence type="ECO:0000256" key="21">
    <source>
        <dbReference type="SAM" id="Phobius"/>
    </source>
</evidence>
<name>A0A6P7Y5A3_9AMPH</name>
<evidence type="ECO:0000256" key="7">
    <source>
        <dbReference type="ARBA" id="ARBA00022475"/>
    </source>
</evidence>
<keyword evidence="16" id="KW-0966">Cell projection</keyword>
<dbReference type="GeneID" id="115472551"/>
<keyword evidence="10" id="KW-0677">Repeat</keyword>
<dbReference type="GO" id="GO:0010008">
    <property type="term" value="C:endosome membrane"/>
    <property type="evidence" value="ECO:0007669"/>
    <property type="project" value="UniProtKB-SubCell"/>
</dbReference>
<feature type="transmembrane region" description="Helical" evidence="21">
    <location>
        <begin position="185"/>
        <end position="205"/>
    </location>
</feature>
<dbReference type="PANTHER" id="PTHR19139">
    <property type="entry name" value="AQUAPORIN TRANSPORTER"/>
    <property type="match status" value="1"/>
</dbReference>
<dbReference type="KEGG" id="muo:115472551"/>
<keyword evidence="14" id="KW-0564">Palmitate</keyword>
<evidence type="ECO:0000256" key="15">
    <source>
        <dbReference type="ARBA" id="ARBA00023180"/>
    </source>
</evidence>
<evidence type="ECO:0000256" key="2">
    <source>
        <dbReference type="ARBA" id="ARBA00004415"/>
    </source>
</evidence>
<comment type="similarity">
    <text evidence="5 20">Belongs to the MIP/aquaporin (TC 1.A.8) family.</text>
</comment>
<dbReference type="PANTHER" id="PTHR19139:SF34">
    <property type="entry name" value="AQUAPORIN-4"/>
    <property type="match status" value="1"/>
</dbReference>
<dbReference type="GO" id="GO:0015250">
    <property type="term" value="F:water channel activity"/>
    <property type="evidence" value="ECO:0007669"/>
    <property type="project" value="TreeGrafter"/>
</dbReference>
<dbReference type="InterPro" id="IPR023277">
    <property type="entry name" value="Aquaporin_8"/>
</dbReference>
<dbReference type="PRINTS" id="PR00783">
    <property type="entry name" value="MINTRINSICP"/>
</dbReference>
<dbReference type="AlphaFoldDB" id="A0A6P7Y5A3"/>
<keyword evidence="9 20" id="KW-0812">Transmembrane</keyword>
<dbReference type="RefSeq" id="XP_030062707.1">
    <property type="nucleotide sequence ID" value="XM_030206847.1"/>
</dbReference>
<dbReference type="SUPFAM" id="SSF81338">
    <property type="entry name" value="Aquaporin-like"/>
    <property type="match status" value="1"/>
</dbReference>
<evidence type="ECO:0000256" key="16">
    <source>
        <dbReference type="ARBA" id="ARBA00023273"/>
    </source>
</evidence>
<evidence type="ECO:0000313" key="23">
    <source>
        <dbReference type="RefSeq" id="XP_030062707.1"/>
    </source>
</evidence>
<dbReference type="Proteomes" id="UP000515156">
    <property type="component" value="Chromosome 6"/>
</dbReference>
<proteinExistence type="inferred from homology"/>
<comment type="subcellular location">
    <subcellularLocation>
        <location evidence="3">Basolateral cell membrane</location>
        <topology evidence="3">Multi-pass membrane protein</topology>
    </subcellularLocation>
    <subcellularLocation>
        <location evidence="2">Cell membrane</location>
        <location evidence="2">Sarcolemma</location>
        <topology evidence="2">Multi-pass membrane protein</topology>
    </subcellularLocation>
    <subcellularLocation>
        <location evidence="1">Cell projection</location>
    </subcellularLocation>
    <subcellularLocation>
        <location evidence="4">Endosome membrane</location>
    </subcellularLocation>
</comment>
<gene>
    <name evidence="23" type="primary">LOC115472551</name>
</gene>
<keyword evidence="13 21" id="KW-0472">Membrane</keyword>
<dbReference type="InterPro" id="IPR023271">
    <property type="entry name" value="Aquaporin-like"/>
</dbReference>
<keyword evidence="6 20" id="KW-0813">Transport</keyword>
<feature type="transmembrane region" description="Helical" evidence="21">
    <location>
        <begin position="256"/>
        <end position="277"/>
    </location>
</feature>
<evidence type="ECO:0000256" key="1">
    <source>
        <dbReference type="ARBA" id="ARBA00004316"/>
    </source>
</evidence>
<keyword evidence="7" id="KW-1003">Cell membrane</keyword>
<feature type="transmembrane region" description="Helical" evidence="21">
    <location>
        <begin position="217"/>
        <end position="236"/>
    </location>
</feature>
<evidence type="ECO:0000256" key="4">
    <source>
        <dbReference type="ARBA" id="ARBA00004608"/>
    </source>
</evidence>
<evidence type="ECO:0000256" key="18">
    <source>
        <dbReference type="ARBA" id="ARBA00040878"/>
    </source>
</evidence>
<evidence type="ECO:0000313" key="22">
    <source>
        <dbReference type="Proteomes" id="UP000515156"/>
    </source>
</evidence>
<evidence type="ECO:0000256" key="6">
    <source>
        <dbReference type="ARBA" id="ARBA00022448"/>
    </source>
</evidence>
<dbReference type="InterPro" id="IPR034294">
    <property type="entry name" value="Aquaporin_transptr"/>
</dbReference>
<evidence type="ECO:0000256" key="14">
    <source>
        <dbReference type="ARBA" id="ARBA00023139"/>
    </source>
</evidence>
<dbReference type="Gene3D" id="1.20.1080.10">
    <property type="entry name" value="Glycerol uptake facilitator protein"/>
    <property type="match status" value="1"/>
</dbReference>
<evidence type="ECO:0000256" key="5">
    <source>
        <dbReference type="ARBA" id="ARBA00006175"/>
    </source>
</evidence>
<keyword evidence="22" id="KW-1185">Reference proteome</keyword>
<evidence type="ECO:0000256" key="12">
    <source>
        <dbReference type="ARBA" id="ARBA00022989"/>
    </source>
</evidence>
<evidence type="ECO:0000256" key="11">
    <source>
        <dbReference type="ARBA" id="ARBA00022753"/>
    </source>
</evidence>
<keyword evidence="12 21" id="KW-1133">Transmembrane helix</keyword>
<evidence type="ECO:0000256" key="8">
    <source>
        <dbReference type="ARBA" id="ARBA00022553"/>
    </source>
</evidence>
<dbReference type="InterPro" id="IPR022357">
    <property type="entry name" value="MIP_CS"/>
</dbReference>
<dbReference type="GO" id="GO:0016323">
    <property type="term" value="C:basolateral plasma membrane"/>
    <property type="evidence" value="ECO:0007669"/>
    <property type="project" value="UniProtKB-SubCell"/>
</dbReference>
<dbReference type="Pfam" id="PF00230">
    <property type="entry name" value="MIP"/>
    <property type="match status" value="1"/>
</dbReference>
<feature type="transmembrane region" description="Helical" evidence="21">
    <location>
        <begin position="67"/>
        <end position="86"/>
    </location>
</feature>
<protein>
    <recommendedName>
        <fullName evidence="18">Aquaporin-4</fullName>
    </recommendedName>
</protein>
<dbReference type="PRINTS" id="PR02020">
    <property type="entry name" value="AQUAPORIN8"/>
</dbReference>
<evidence type="ECO:0000256" key="3">
    <source>
        <dbReference type="ARBA" id="ARBA00004554"/>
    </source>
</evidence>
<dbReference type="GO" id="GO:0042383">
    <property type="term" value="C:sarcolemma"/>
    <property type="evidence" value="ECO:0007669"/>
    <property type="project" value="UniProtKB-SubCell"/>
</dbReference>
<evidence type="ECO:0000256" key="19">
    <source>
        <dbReference type="ARBA" id="ARBA00046979"/>
    </source>
</evidence>
<keyword evidence="17" id="KW-0449">Lipoprotein</keyword>
<keyword evidence="11" id="KW-0967">Endosome</keyword>
<comment type="subunit">
    <text evidence="19">Homotetramer. The tetramers can form oligomeric arrays in membranes. The size of the oligomers differs between tissues and is smaller in skeletal muscle than in brain. Interaction between AQP4 oligomeric arrays in close-by cells can contribute to cell-cell adhesion. Part of a complex containing MLC1, TRPV4, HEPACAM and ATP1B1.</text>
</comment>
<sequence length="287" mass="30704">MSHSALTCRQQQKHTAIWKREQGMTSDGMSSAGAEMQNLKTTSREELKSQNSETEDQSILEKYIQPCLCELLGTMLFIAVACLSGLKNLEGASPLLPALASGLALGALIIILGKISGAHFNPAVTLAVFAAGGLSPLFLLPYWFCQLSGAMLGAVLAKSMVNETVFVKGTGASCMVGEGSTISEALFVELIFSFFLIFTVVMGVLGDHSKTEMTSFSVTFTVIAAALGGGSISSACLNPARALGPAIVANYWSYHWIFWICPFISAILVSIIYRFLLGGRSHRLFLK</sequence>
<accession>A0A6P7Y5A3</accession>
<dbReference type="PROSITE" id="PS00221">
    <property type="entry name" value="MIP"/>
    <property type="match status" value="1"/>
</dbReference>
<evidence type="ECO:0000256" key="9">
    <source>
        <dbReference type="ARBA" id="ARBA00022692"/>
    </source>
</evidence>
<organism evidence="22 23">
    <name type="scientific">Microcaecilia unicolor</name>
    <dbReference type="NCBI Taxonomy" id="1415580"/>
    <lineage>
        <taxon>Eukaryota</taxon>
        <taxon>Metazoa</taxon>
        <taxon>Chordata</taxon>
        <taxon>Craniata</taxon>
        <taxon>Vertebrata</taxon>
        <taxon>Euteleostomi</taxon>
        <taxon>Amphibia</taxon>
        <taxon>Gymnophiona</taxon>
        <taxon>Siphonopidae</taxon>
        <taxon>Microcaecilia</taxon>
    </lineage>
</organism>
<feature type="transmembrane region" description="Helical" evidence="21">
    <location>
        <begin position="92"/>
        <end position="112"/>
    </location>
</feature>
<evidence type="ECO:0000256" key="10">
    <source>
        <dbReference type="ARBA" id="ARBA00022737"/>
    </source>
</evidence>
<evidence type="ECO:0000256" key="13">
    <source>
        <dbReference type="ARBA" id="ARBA00023136"/>
    </source>
</evidence>
<dbReference type="InParanoid" id="A0A6P7Y5A3"/>
<dbReference type="InterPro" id="IPR000425">
    <property type="entry name" value="MIP"/>
</dbReference>
<feature type="transmembrane region" description="Helical" evidence="21">
    <location>
        <begin position="124"/>
        <end position="144"/>
    </location>
</feature>
<keyword evidence="8" id="KW-0597">Phosphoprotein</keyword>
<evidence type="ECO:0000256" key="20">
    <source>
        <dbReference type="RuleBase" id="RU000477"/>
    </source>
</evidence>